<dbReference type="NCBIfam" id="TIGR00442">
    <property type="entry name" value="hisS"/>
    <property type="match status" value="1"/>
</dbReference>
<feature type="binding site" evidence="10">
    <location>
        <begin position="83"/>
        <end position="85"/>
    </location>
    <ligand>
        <name>L-histidine</name>
        <dbReference type="ChEBI" id="CHEBI:57595"/>
    </ligand>
</feature>
<feature type="binding site" evidence="10">
    <location>
        <position position="278"/>
    </location>
    <ligand>
        <name>L-histidine</name>
        <dbReference type="ChEBI" id="CHEBI:57595"/>
    </ligand>
</feature>
<evidence type="ECO:0000256" key="4">
    <source>
        <dbReference type="ARBA" id="ARBA00022741"/>
    </source>
</evidence>
<organism evidence="12 13">
    <name type="scientific">Rubinisphaera italica</name>
    <dbReference type="NCBI Taxonomy" id="2527969"/>
    <lineage>
        <taxon>Bacteria</taxon>
        <taxon>Pseudomonadati</taxon>
        <taxon>Planctomycetota</taxon>
        <taxon>Planctomycetia</taxon>
        <taxon>Planctomycetales</taxon>
        <taxon>Planctomycetaceae</taxon>
        <taxon>Rubinisphaera</taxon>
    </lineage>
</organism>
<feature type="binding site" evidence="10">
    <location>
        <position position="113"/>
    </location>
    <ligand>
        <name>L-histidine</name>
        <dbReference type="ChEBI" id="CHEBI:57595"/>
    </ligand>
</feature>
<evidence type="ECO:0000256" key="3">
    <source>
        <dbReference type="ARBA" id="ARBA00022598"/>
    </source>
</evidence>
<comment type="similarity">
    <text evidence="1 9">Belongs to the class-II aminoacyl-tRNA synthetase family.</text>
</comment>
<evidence type="ECO:0000256" key="7">
    <source>
        <dbReference type="ARBA" id="ARBA00023146"/>
    </source>
</evidence>
<dbReference type="InterPro" id="IPR041715">
    <property type="entry name" value="HisRS-like_core"/>
</dbReference>
<dbReference type="Gene3D" id="3.40.50.800">
    <property type="entry name" value="Anticodon-binding domain"/>
    <property type="match status" value="1"/>
</dbReference>
<keyword evidence="5 9" id="KW-0067">ATP-binding</keyword>
<dbReference type="SUPFAM" id="SSF55681">
    <property type="entry name" value="Class II aaRS and biotin synthetases"/>
    <property type="match status" value="1"/>
</dbReference>
<reference evidence="12 13" key="1">
    <citation type="submission" date="2019-02" db="EMBL/GenBank/DDBJ databases">
        <title>Deep-cultivation of Planctomycetes and their phenomic and genomic characterization uncovers novel biology.</title>
        <authorList>
            <person name="Wiegand S."/>
            <person name="Jogler M."/>
            <person name="Boedeker C."/>
            <person name="Pinto D."/>
            <person name="Vollmers J."/>
            <person name="Rivas-Marin E."/>
            <person name="Kohn T."/>
            <person name="Peeters S.H."/>
            <person name="Heuer A."/>
            <person name="Rast P."/>
            <person name="Oberbeckmann S."/>
            <person name="Bunk B."/>
            <person name="Jeske O."/>
            <person name="Meyerdierks A."/>
            <person name="Storesund J.E."/>
            <person name="Kallscheuer N."/>
            <person name="Luecker S."/>
            <person name="Lage O.M."/>
            <person name="Pohl T."/>
            <person name="Merkel B.J."/>
            <person name="Hornburger P."/>
            <person name="Mueller R.-W."/>
            <person name="Bruemmer F."/>
            <person name="Labrenz M."/>
            <person name="Spormann A.M."/>
            <person name="Op Den Camp H."/>
            <person name="Overmann J."/>
            <person name="Amann R."/>
            <person name="Jetten M.S.M."/>
            <person name="Mascher T."/>
            <person name="Medema M.H."/>
            <person name="Devos D.P."/>
            <person name="Kaster A.-K."/>
            <person name="Ovreas L."/>
            <person name="Rohde M."/>
            <person name="Galperin M.Y."/>
            <person name="Jogler C."/>
        </authorList>
    </citation>
    <scope>NUCLEOTIDE SEQUENCE [LARGE SCALE GENOMIC DNA]</scope>
    <source>
        <strain evidence="12 13">Pan54</strain>
    </source>
</reference>
<evidence type="ECO:0000256" key="10">
    <source>
        <dbReference type="PIRSR" id="PIRSR001549-1"/>
    </source>
</evidence>
<evidence type="ECO:0000256" key="2">
    <source>
        <dbReference type="ARBA" id="ARBA00011738"/>
    </source>
</evidence>
<dbReference type="PANTHER" id="PTHR11476:SF7">
    <property type="entry name" value="HISTIDINE--TRNA LIGASE"/>
    <property type="match status" value="1"/>
</dbReference>
<evidence type="ECO:0000256" key="8">
    <source>
        <dbReference type="ARBA" id="ARBA00047639"/>
    </source>
</evidence>
<keyword evidence="4 9" id="KW-0547">Nucleotide-binding</keyword>
<feature type="binding site" evidence="10">
    <location>
        <position position="127"/>
    </location>
    <ligand>
        <name>L-histidine</name>
        <dbReference type="ChEBI" id="CHEBI:57595"/>
    </ligand>
</feature>
<feature type="domain" description="Aminoacyl-transfer RNA synthetases class-II family profile" evidence="11">
    <location>
        <begin position="1"/>
        <end position="381"/>
    </location>
</feature>
<dbReference type="AlphaFoldDB" id="A0A5C5XIL3"/>
<dbReference type="CDD" id="cd00773">
    <property type="entry name" value="HisRS-like_core"/>
    <property type="match status" value="1"/>
</dbReference>
<proteinExistence type="inferred from homology"/>
<evidence type="ECO:0000256" key="1">
    <source>
        <dbReference type="ARBA" id="ARBA00008226"/>
    </source>
</evidence>
<dbReference type="GO" id="GO:0006427">
    <property type="term" value="P:histidyl-tRNA aminoacylation"/>
    <property type="evidence" value="ECO:0007669"/>
    <property type="project" value="UniProtKB-UniRule"/>
</dbReference>
<gene>
    <name evidence="9 12" type="primary">hisS</name>
    <name evidence="12" type="ORF">Pan54_33570</name>
</gene>
<accession>A0A5C5XIL3</accession>
<dbReference type="GO" id="GO:0004821">
    <property type="term" value="F:histidine-tRNA ligase activity"/>
    <property type="evidence" value="ECO:0007669"/>
    <property type="project" value="UniProtKB-UniRule"/>
</dbReference>
<dbReference type="EC" id="6.1.1.21" evidence="9"/>
<dbReference type="Proteomes" id="UP000316095">
    <property type="component" value="Unassembled WGS sequence"/>
</dbReference>
<dbReference type="Gene3D" id="3.30.930.10">
    <property type="entry name" value="Bira Bifunctional Protein, Domain 2"/>
    <property type="match status" value="1"/>
</dbReference>
<comment type="caution">
    <text evidence="12">The sequence shown here is derived from an EMBL/GenBank/DDBJ whole genome shotgun (WGS) entry which is preliminary data.</text>
</comment>
<dbReference type="SUPFAM" id="SSF52954">
    <property type="entry name" value="Class II aaRS ABD-related"/>
    <property type="match status" value="1"/>
</dbReference>
<dbReference type="PIRSF" id="PIRSF001549">
    <property type="entry name" value="His-tRNA_synth"/>
    <property type="match status" value="1"/>
</dbReference>
<name>A0A5C5XIL3_9PLAN</name>
<dbReference type="CDD" id="cd00859">
    <property type="entry name" value="HisRS_anticodon"/>
    <property type="match status" value="1"/>
</dbReference>
<evidence type="ECO:0000256" key="9">
    <source>
        <dbReference type="HAMAP-Rule" id="MF_00127"/>
    </source>
</evidence>
<feature type="binding site" evidence="10">
    <location>
        <position position="131"/>
    </location>
    <ligand>
        <name>L-histidine</name>
        <dbReference type="ChEBI" id="CHEBI:57595"/>
    </ligand>
</feature>
<dbReference type="InterPro" id="IPR006195">
    <property type="entry name" value="aa-tRNA-synth_II"/>
</dbReference>
<dbReference type="PANTHER" id="PTHR11476">
    <property type="entry name" value="HISTIDYL-TRNA SYNTHETASE"/>
    <property type="match status" value="1"/>
</dbReference>
<evidence type="ECO:0000313" key="13">
    <source>
        <dbReference type="Proteomes" id="UP000316095"/>
    </source>
</evidence>
<dbReference type="GO" id="GO:0005737">
    <property type="term" value="C:cytoplasm"/>
    <property type="evidence" value="ECO:0007669"/>
    <property type="project" value="UniProtKB-SubCell"/>
</dbReference>
<dbReference type="GO" id="GO:0005524">
    <property type="term" value="F:ATP binding"/>
    <property type="evidence" value="ECO:0007669"/>
    <property type="project" value="UniProtKB-UniRule"/>
</dbReference>
<dbReference type="InterPro" id="IPR033656">
    <property type="entry name" value="HisRS_anticodon"/>
</dbReference>
<evidence type="ECO:0000259" key="11">
    <source>
        <dbReference type="PROSITE" id="PS50862"/>
    </source>
</evidence>
<comment type="subunit">
    <text evidence="2 9">Homodimer.</text>
</comment>
<dbReference type="HAMAP" id="MF_00127">
    <property type="entry name" value="His_tRNA_synth"/>
    <property type="match status" value="1"/>
</dbReference>
<dbReference type="InterPro" id="IPR004516">
    <property type="entry name" value="HisRS/HisZ"/>
</dbReference>
<evidence type="ECO:0000313" key="12">
    <source>
        <dbReference type="EMBL" id="TWT62614.1"/>
    </source>
</evidence>
<dbReference type="Pfam" id="PF03129">
    <property type="entry name" value="HGTP_anticodon"/>
    <property type="match status" value="1"/>
</dbReference>
<dbReference type="InterPro" id="IPR004154">
    <property type="entry name" value="Anticodon-bd"/>
</dbReference>
<evidence type="ECO:0000256" key="6">
    <source>
        <dbReference type="ARBA" id="ARBA00022917"/>
    </source>
</evidence>
<keyword evidence="13" id="KW-1185">Reference proteome</keyword>
<comment type="catalytic activity">
    <reaction evidence="8 9">
        <text>tRNA(His) + L-histidine + ATP = L-histidyl-tRNA(His) + AMP + diphosphate + H(+)</text>
        <dbReference type="Rhea" id="RHEA:17313"/>
        <dbReference type="Rhea" id="RHEA-COMP:9665"/>
        <dbReference type="Rhea" id="RHEA-COMP:9689"/>
        <dbReference type="ChEBI" id="CHEBI:15378"/>
        <dbReference type="ChEBI" id="CHEBI:30616"/>
        <dbReference type="ChEBI" id="CHEBI:33019"/>
        <dbReference type="ChEBI" id="CHEBI:57595"/>
        <dbReference type="ChEBI" id="CHEBI:78442"/>
        <dbReference type="ChEBI" id="CHEBI:78527"/>
        <dbReference type="ChEBI" id="CHEBI:456215"/>
        <dbReference type="EC" id="6.1.1.21"/>
    </reaction>
</comment>
<evidence type="ECO:0000256" key="5">
    <source>
        <dbReference type="ARBA" id="ARBA00022840"/>
    </source>
</evidence>
<comment type="subcellular location">
    <subcellularLocation>
        <location evidence="9">Cytoplasm</location>
    </subcellularLocation>
</comment>
<dbReference type="Pfam" id="PF13393">
    <property type="entry name" value="tRNA-synt_His"/>
    <property type="match status" value="1"/>
</dbReference>
<dbReference type="InterPro" id="IPR015807">
    <property type="entry name" value="His-tRNA-ligase"/>
</dbReference>
<keyword evidence="9" id="KW-0963">Cytoplasm</keyword>
<keyword evidence="3 9" id="KW-0436">Ligase</keyword>
<dbReference type="InterPro" id="IPR036621">
    <property type="entry name" value="Anticodon-bd_dom_sf"/>
</dbReference>
<keyword evidence="7 9" id="KW-0030">Aminoacyl-tRNA synthetase</keyword>
<dbReference type="EMBL" id="SJPG01000001">
    <property type="protein sequence ID" value="TWT62614.1"/>
    <property type="molecule type" value="Genomic_DNA"/>
</dbReference>
<feature type="binding site" evidence="10">
    <location>
        <begin position="282"/>
        <end position="283"/>
    </location>
    <ligand>
        <name>L-histidine</name>
        <dbReference type="ChEBI" id="CHEBI:57595"/>
    </ligand>
</feature>
<dbReference type="PROSITE" id="PS50862">
    <property type="entry name" value="AA_TRNA_LIGASE_II"/>
    <property type="match status" value="1"/>
</dbReference>
<sequence>MSTPIIKPQTLRGFRDFLPAMMIPRLQIIEAAREVYSQYGFSPIDTPALEYTEILLGKGGNETDKQLYRFEDQGGRDVAMRFDLTIPFARFAAQNIGVLGTPFKRYHIAPVWRGERPARGRFREFVQCDFDTIGTDSLAADIETILVVHDLLDKIGIGEFTIRINHRQLLNGLLEQLGLLEHSKELLRALDKLPKIGEEAVIKEMVDTTGVESGKAEQVLKLAALQGEPEAILEEARSLISSSELGQQAWSALQEITQTCSNIGIATNRLSLDLSIARGLDYYTGLIFETFLTDLPDMGSISSGGRYDDLAGLYTKQKLSGVGGSLGLDRLLAALDEMKRLDEVATTSQILVLRFVENRLADYQKISRQLHQAGIASEVYPEAKALSKQLKYADRKKIPLALISGEDELAENVWQLKNLRTGNQLTVSADHLAETVKAELNTL</sequence>
<dbReference type="InterPro" id="IPR045864">
    <property type="entry name" value="aa-tRNA-synth_II/BPL/LPL"/>
</dbReference>
<protein>
    <recommendedName>
        <fullName evidence="9">Histidine--tRNA ligase</fullName>
        <ecNumber evidence="9">6.1.1.21</ecNumber>
    </recommendedName>
    <alternativeName>
        <fullName evidence="9">Histidyl-tRNA synthetase</fullName>
        <shortName evidence="9">HisRS</shortName>
    </alternativeName>
</protein>
<keyword evidence="6 9" id="KW-0648">Protein biosynthesis</keyword>